<evidence type="ECO:0000313" key="8">
    <source>
        <dbReference type="Proteomes" id="UP001555100"/>
    </source>
</evidence>
<feature type="signal peptide" evidence="5">
    <location>
        <begin position="1"/>
        <end position="29"/>
    </location>
</feature>
<comment type="similarity">
    <text evidence="2">Belongs to the bacterial solute-binding protein 8 family.</text>
</comment>
<keyword evidence="8" id="KW-1185">Reference proteome</keyword>
<keyword evidence="4 5" id="KW-0732">Signal</keyword>
<accession>A0ABV3NDX7</accession>
<dbReference type="PANTHER" id="PTHR30532:SF28">
    <property type="entry name" value="PETROBACTIN-BINDING PROTEIN YCLQ"/>
    <property type="match status" value="1"/>
</dbReference>
<evidence type="ECO:0000256" key="1">
    <source>
        <dbReference type="ARBA" id="ARBA00004196"/>
    </source>
</evidence>
<dbReference type="Pfam" id="PF01497">
    <property type="entry name" value="Peripla_BP_2"/>
    <property type="match status" value="1"/>
</dbReference>
<comment type="subcellular location">
    <subcellularLocation>
        <location evidence="1">Cell envelope</location>
    </subcellularLocation>
</comment>
<evidence type="ECO:0000313" key="7">
    <source>
        <dbReference type="EMBL" id="MEW6955412.1"/>
    </source>
</evidence>
<comment type="caution">
    <text evidence="7">The sequence shown here is derived from an EMBL/GenBank/DDBJ whole genome shotgun (WGS) entry which is preliminary data.</text>
</comment>
<dbReference type="CDD" id="cd01146">
    <property type="entry name" value="FhuD"/>
    <property type="match status" value="1"/>
</dbReference>
<name>A0ABV3NDX7_9ACTO</name>
<dbReference type="Proteomes" id="UP001555100">
    <property type="component" value="Unassembled WGS sequence"/>
</dbReference>
<protein>
    <submittedName>
        <fullName evidence="7">Iron-siderophore ABC transporter substrate-binding protein</fullName>
    </submittedName>
</protein>
<proteinExistence type="inferred from homology"/>
<feature type="domain" description="Fe/B12 periplasmic-binding" evidence="6">
    <location>
        <begin position="61"/>
        <end position="336"/>
    </location>
</feature>
<feature type="chain" id="PRO_5045296122" evidence="5">
    <location>
        <begin position="30"/>
        <end position="340"/>
    </location>
</feature>
<evidence type="ECO:0000256" key="2">
    <source>
        <dbReference type="ARBA" id="ARBA00008814"/>
    </source>
</evidence>
<dbReference type="PANTHER" id="PTHR30532">
    <property type="entry name" value="IRON III DICITRATE-BINDING PERIPLASMIC PROTEIN"/>
    <property type="match status" value="1"/>
</dbReference>
<gene>
    <name evidence="7" type="ORF">V3M73_10330</name>
</gene>
<evidence type="ECO:0000256" key="4">
    <source>
        <dbReference type="ARBA" id="ARBA00022729"/>
    </source>
</evidence>
<dbReference type="InterPro" id="IPR051313">
    <property type="entry name" value="Bact_iron-sidero_bind"/>
</dbReference>
<evidence type="ECO:0000259" key="6">
    <source>
        <dbReference type="PROSITE" id="PS50983"/>
    </source>
</evidence>
<dbReference type="PROSITE" id="PS51257">
    <property type="entry name" value="PROKAR_LIPOPROTEIN"/>
    <property type="match status" value="1"/>
</dbReference>
<sequence length="340" mass="37226">MNIRSALRTRITGLLIAGLVILTGCTSRAAQTPASTSTESWTTVSIDHALGKATITKKPQRIVTLGMGSAETAIALGTVPVGVEEYPWGSDETGYLPWIYEEITKQGKELPAQFKGGTEIDIEKILKLEPDLILAPWSGITQEQYDLLKDIAPTVAYNKTPWVTTWQEQINVIALALGMPDKGKELIKDVNDMLTSRAHKKYEGLTFSYIYNTGPGSLGVFFDGEQRVAMAKAMGLTLDPAMEELHKEHEGEDHASIGLENADKLAKSDLIFTFYSNKENRAEIEAQPLYQQIPAIARGSVVAPTDQALVTASSIVGPLTVPWVIERFEPLIDQAVEKLK</sequence>
<dbReference type="PROSITE" id="PS50983">
    <property type="entry name" value="FE_B12_PBP"/>
    <property type="match status" value="1"/>
</dbReference>
<reference evidence="7 8" key="1">
    <citation type="submission" date="2024-01" db="EMBL/GenBank/DDBJ databases">
        <title>Genomic analysis and antimicrobial resistance profiles of Trueperella pyogenes isolated from domestic and wild animals.</title>
        <authorList>
            <person name="Magossi G."/>
            <person name="Gzyl K.E."/>
            <person name="Holman D.B."/>
            <person name="Amat S."/>
        </authorList>
    </citation>
    <scope>NUCLEOTIDE SEQUENCE [LARGE SCALE GENOMIC DNA]</scope>
    <source>
        <strain evidence="7 8">1494</strain>
    </source>
</reference>
<organism evidence="7 8">
    <name type="scientific">Trueperella pyogenes</name>
    <dbReference type="NCBI Taxonomy" id="1661"/>
    <lineage>
        <taxon>Bacteria</taxon>
        <taxon>Bacillati</taxon>
        <taxon>Actinomycetota</taxon>
        <taxon>Actinomycetes</taxon>
        <taxon>Actinomycetales</taxon>
        <taxon>Actinomycetaceae</taxon>
        <taxon>Trueperella</taxon>
    </lineage>
</organism>
<evidence type="ECO:0000256" key="5">
    <source>
        <dbReference type="SAM" id="SignalP"/>
    </source>
</evidence>
<dbReference type="SUPFAM" id="SSF53807">
    <property type="entry name" value="Helical backbone' metal receptor"/>
    <property type="match status" value="1"/>
</dbReference>
<dbReference type="EMBL" id="JBAGNM010000022">
    <property type="protein sequence ID" value="MEW6955412.1"/>
    <property type="molecule type" value="Genomic_DNA"/>
</dbReference>
<evidence type="ECO:0000256" key="3">
    <source>
        <dbReference type="ARBA" id="ARBA00022448"/>
    </source>
</evidence>
<keyword evidence="3" id="KW-0813">Transport</keyword>
<dbReference type="InterPro" id="IPR002491">
    <property type="entry name" value="ABC_transptr_periplasmic_BD"/>
</dbReference>
<dbReference type="RefSeq" id="WP_258486359.1">
    <property type="nucleotide sequence ID" value="NZ_CP081508.1"/>
</dbReference>
<dbReference type="Gene3D" id="3.40.50.1980">
    <property type="entry name" value="Nitrogenase molybdenum iron protein domain"/>
    <property type="match status" value="2"/>
</dbReference>